<evidence type="ECO:0000256" key="1">
    <source>
        <dbReference type="PROSITE-ProRule" id="PRU00047"/>
    </source>
</evidence>
<feature type="region of interest" description="Disordered" evidence="3">
    <location>
        <begin position="265"/>
        <end position="287"/>
    </location>
</feature>
<name>A0AAV6LDZ2_9ERIC</name>
<keyword evidence="6" id="KW-1185">Reference proteome</keyword>
<keyword evidence="1" id="KW-0862">Zinc</keyword>
<dbReference type="PANTHER" id="PTHR35317:SF11">
    <property type="entry name" value="CCHC-TYPE DOMAIN-CONTAINING PROTEIN"/>
    <property type="match status" value="1"/>
</dbReference>
<evidence type="ECO:0000313" key="6">
    <source>
        <dbReference type="Proteomes" id="UP000823749"/>
    </source>
</evidence>
<reference evidence="5" key="1">
    <citation type="submission" date="2020-08" db="EMBL/GenBank/DDBJ databases">
        <title>Plant Genome Project.</title>
        <authorList>
            <person name="Zhang R.-G."/>
        </authorList>
    </citation>
    <scope>NUCLEOTIDE SEQUENCE</scope>
    <source>
        <strain evidence="5">WSP0</strain>
        <tissue evidence="5">Leaf</tissue>
    </source>
</reference>
<dbReference type="EMBL" id="JACTNZ010000002">
    <property type="protein sequence ID" value="KAG5562634.1"/>
    <property type="molecule type" value="Genomic_DNA"/>
</dbReference>
<feature type="compositionally biased region" description="Basic and acidic residues" evidence="3">
    <location>
        <begin position="187"/>
        <end position="199"/>
    </location>
</feature>
<sequence length="562" mass="64299">MRSVDEEIWNSCIDGYICPVKTVEGKEVSKLTSELSVKEKAKLQANNRALDILFTAVDVNEHCKIANWLTTEFEMIRMDEDETFNQYYSRLISIVNSCETLGEPIPPFRVIKKILRSLPERFKTKVIMLQGKRKLSEKSIEEIVGILQTYEADMLQSESHKSKVKPLAKSIVFSSFKARKKNSNNKGKVESSNGKDKKGIKGPPSGPKCYECHGYGHVAHECINKLKKKTNFKANITWDDDSESEKSGEEREYNSNFIAFGASLHSHGSHHESSDDTDDDEGDEFEDSHELREKYDYLYKESLKINKTNLKLAEKYKNANMELEKLQDQFHEQKGVLTLAIEERDVLRKEVVELKKNIMSLSELNTLHEGKIKKLNTELANANNVFERLNTGSKKLDDILGVQRLTSDKSGLGFHGASSSKQLEGKVYEAKPKEVSLKPHFVNIARNNGLTPNIVKNAKFIPTCHYCQVRGHTRPNCFKLHGYPYVTRNNFNHQKTTTRRSENQKSRPNYTNYDKVKNMKSVLASSSLRKIVPFKTRPIWVRRSDLCCMVGHTSFKARNSNM</sequence>
<dbReference type="SUPFAM" id="SSF57756">
    <property type="entry name" value="Retrovirus zinc finger-like domains"/>
    <property type="match status" value="1"/>
</dbReference>
<gene>
    <name evidence="5" type="ORF">RHGRI_005382</name>
</gene>
<keyword evidence="1" id="KW-0863">Zinc-finger</keyword>
<feature type="coiled-coil region" evidence="2">
    <location>
        <begin position="309"/>
        <end position="392"/>
    </location>
</feature>
<accession>A0AAV6LDZ2</accession>
<proteinExistence type="predicted"/>
<dbReference type="Pfam" id="PF14223">
    <property type="entry name" value="Retrotran_gag_2"/>
    <property type="match status" value="1"/>
</dbReference>
<evidence type="ECO:0000256" key="3">
    <source>
        <dbReference type="SAM" id="MobiDB-lite"/>
    </source>
</evidence>
<keyword evidence="2" id="KW-0175">Coiled coil</keyword>
<dbReference type="SMART" id="SM00343">
    <property type="entry name" value="ZnF_C2HC"/>
    <property type="match status" value="2"/>
</dbReference>
<dbReference type="PANTHER" id="PTHR35317">
    <property type="entry name" value="OS04G0629600 PROTEIN"/>
    <property type="match status" value="1"/>
</dbReference>
<feature type="region of interest" description="Disordered" evidence="3">
    <location>
        <begin position="182"/>
        <end position="203"/>
    </location>
</feature>
<feature type="domain" description="CCHC-type" evidence="4">
    <location>
        <begin position="208"/>
        <end position="222"/>
    </location>
</feature>
<dbReference type="GO" id="GO:0008270">
    <property type="term" value="F:zinc ion binding"/>
    <property type="evidence" value="ECO:0007669"/>
    <property type="project" value="UniProtKB-KW"/>
</dbReference>
<organism evidence="5 6">
    <name type="scientific">Rhododendron griersonianum</name>
    <dbReference type="NCBI Taxonomy" id="479676"/>
    <lineage>
        <taxon>Eukaryota</taxon>
        <taxon>Viridiplantae</taxon>
        <taxon>Streptophyta</taxon>
        <taxon>Embryophyta</taxon>
        <taxon>Tracheophyta</taxon>
        <taxon>Spermatophyta</taxon>
        <taxon>Magnoliopsida</taxon>
        <taxon>eudicotyledons</taxon>
        <taxon>Gunneridae</taxon>
        <taxon>Pentapetalae</taxon>
        <taxon>asterids</taxon>
        <taxon>Ericales</taxon>
        <taxon>Ericaceae</taxon>
        <taxon>Ericoideae</taxon>
        <taxon>Rhodoreae</taxon>
        <taxon>Rhododendron</taxon>
    </lineage>
</organism>
<evidence type="ECO:0000256" key="2">
    <source>
        <dbReference type="SAM" id="Coils"/>
    </source>
</evidence>
<dbReference type="GO" id="GO:0003676">
    <property type="term" value="F:nucleic acid binding"/>
    <property type="evidence" value="ECO:0007669"/>
    <property type="project" value="InterPro"/>
</dbReference>
<protein>
    <recommendedName>
        <fullName evidence="4">CCHC-type domain-containing protein</fullName>
    </recommendedName>
</protein>
<dbReference type="InterPro" id="IPR001878">
    <property type="entry name" value="Znf_CCHC"/>
</dbReference>
<dbReference type="PROSITE" id="PS50158">
    <property type="entry name" value="ZF_CCHC"/>
    <property type="match status" value="1"/>
</dbReference>
<feature type="compositionally biased region" description="Acidic residues" evidence="3">
    <location>
        <begin position="275"/>
        <end position="287"/>
    </location>
</feature>
<dbReference type="InterPro" id="IPR036875">
    <property type="entry name" value="Znf_CCHC_sf"/>
</dbReference>
<evidence type="ECO:0000313" key="5">
    <source>
        <dbReference type="EMBL" id="KAG5562634.1"/>
    </source>
</evidence>
<comment type="caution">
    <text evidence="5">The sequence shown here is derived from an EMBL/GenBank/DDBJ whole genome shotgun (WGS) entry which is preliminary data.</text>
</comment>
<dbReference type="AlphaFoldDB" id="A0AAV6LDZ2"/>
<keyword evidence="1" id="KW-0479">Metal-binding</keyword>
<evidence type="ECO:0000259" key="4">
    <source>
        <dbReference type="PROSITE" id="PS50158"/>
    </source>
</evidence>
<dbReference type="Proteomes" id="UP000823749">
    <property type="component" value="Chromosome 2"/>
</dbReference>